<sequence>MGIDLEDKNFVSEDLPTRVSPRVMGVEPARLPFWTTSLPTFLPVLLLQRHWMKRPGEKWSRKGMRVFNSTLDESFREACLSHFKTEEIERKFIRFQNEVAERERRQAESHSRALIRAERKGRRTIAAELARRTTLFDAEFKSFKDAKDYVGAAVRLVPFGSRRTLISLFSPRLLRCRASWMGAPRASRLFLQMRGGSDSFGNPSRFRRTRLIWSLDVRAECGRLLFECAMALQGHLTMYTGLPLVASNPSRSAAFLYITNVLSILWELVFVQGLLGRWIDDRFRSRVVRWQGDGLGDYVAVWSRCLLGIRNAVALYRSRGISRPLRASDMDEPHPDAVPNQRERVRPQKDKGITLEDRNFVSEDLPLPGWNPGFTPDDGCGTSEAPLPDDFFANLPPGFTTPASLDEASRREVVAEVSRLINEGMRVFSSTLDGNFIEARLSHFKTEEIERKFIRFQNEVSERECRQAESHSRALIHAERKGRRTIAAELGELHCLMLSSGVSRTLKTTWVTSANAAAKSMVPPIEGRIRELWEPIEVSEDTTEAGADAQTREEKWISPQTHLETRFLGLLTLISEGRRDCFPFAFISRIRVVF</sequence>
<dbReference type="EMBL" id="QGKX02001621">
    <property type="protein sequence ID" value="KAF3501971.1"/>
    <property type="molecule type" value="Genomic_DNA"/>
</dbReference>
<organism evidence="2 3">
    <name type="scientific">Brassica cretica</name>
    <name type="common">Mustard</name>
    <dbReference type="NCBI Taxonomy" id="69181"/>
    <lineage>
        <taxon>Eukaryota</taxon>
        <taxon>Viridiplantae</taxon>
        <taxon>Streptophyta</taxon>
        <taxon>Embryophyta</taxon>
        <taxon>Tracheophyta</taxon>
        <taxon>Spermatophyta</taxon>
        <taxon>Magnoliopsida</taxon>
        <taxon>eudicotyledons</taxon>
        <taxon>Gunneridae</taxon>
        <taxon>Pentapetalae</taxon>
        <taxon>rosids</taxon>
        <taxon>malvids</taxon>
        <taxon>Brassicales</taxon>
        <taxon>Brassicaceae</taxon>
        <taxon>Brassiceae</taxon>
        <taxon>Brassica</taxon>
    </lineage>
</organism>
<evidence type="ECO:0000256" key="1">
    <source>
        <dbReference type="SAM" id="MobiDB-lite"/>
    </source>
</evidence>
<comment type="caution">
    <text evidence="2">The sequence shown here is derived from an EMBL/GenBank/DDBJ whole genome shotgun (WGS) entry which is preliminary data.</text>
</comment>
<reference evidence="2" key="1">
    <citation type="submission" date="2019-12" db="EMBL/GenBank/DDBJ databases">
        <title>Genome sequencing and annotation of Brassica cretica.</title>
        <authorList>
            <person name="Studholme D.J."/>
            <person name="Sarris P."/>
        </authorList>
    </citation>
    <scope>NUCLEOTIDE SEQUENCE</scope>
    <source>
        <strain evidence="2">PFS-109/04</strain>
        <tissue evidence="2">Leaf</tissue>
    </source>
</reference>
<accession>A0A8S9NIT4</accession>
<name>A0A8S9NIT4_BRACR</name>
<gene>
    <name evidence="2" type="ORF">F2Q69_00043912</name>
</gene>
<protein>
    <submittedName>
        <fullName evidence="2">Uncharacterized protein</fullName>
    </submittedName>
</protein>
<proteinExistence type="predicted"/>
<feature type="region of interest" description="Disordered" evidence="1">
    <location>
        <begin position="326"/>
        <end position="345"/>
    </location>
</feature>
<dbReference type="AlphaFoldDB" id="A0A8S9NIT4"/>
<dbReference type="Proteomes" id="UP000712600">
    <property type="component" value="Unassembled WGS sequence"/>
</dbReference>
<evidence type="ECO:0000313" key="2">
    <source>
        <dbReference type="EMBL" id="KAF3501971.1"/>
    </source>
</evidence>
<evidence type="ECO:0000313" key="3">
    <source>
        <dbReference type="Proteomes" id="UP000712600"/>
    </source>
</evidence>